<reference evidence="2" key="1">
    <citation type="submission" date="2014-05" db="EMBL/GenBank/DDBJ databases">
        <authorList>
            <person name="Chronopoulou M."/>
        </authorList>
    </citation>
    <scope>NUCLEOTIDE SEQUENCE</scope>
    <source>
        <tissue evidence="2">Whole organism</tissue>
    </source>
</reference>
<sequence length="61" mass="7104">KYVVLNLEHINFLIIIFLSLGMVLALIRVSQRKNIGTVKKSVQFTKRLIKKVMISRKSFTK</sequence>
<keyword evidence="1" id="KW-1133">Transmembrane helix</keyword>
<name>A0A0K2UFX2_LEPSM</name>
<evidence type="ECO:0000256" key="1">
    <source>
        <dbReference type="SAM" id="Phobius"/>
    </source>
</evidence>
<keyword evidence="1" id="KW-0812">Transmembrane</keyword>
<feature type="transmembrane region" description="Helical" evidence="1">
    <location>
        <begin position="12"/>
        <end position="30"/>
    </location>
</feature>
<dbReference type="EMBL" id="HACA01019609">
    <property type="protein sequence ID" value="CDW36970.1"/>
    <property type="molecule type" value="Transcribed_RNA"/>
</dbReference>
<dbReference type="AlphaFoldDB" id="A0A0K2UFX2"/>
<feature type="non-terminal residue" evidence="2">
    <location>
        <position position="1"/>
    </location>
</feature>
<proteinExistence type="predicted"/>
<keyword evidence="1" id="KW-0472">Membrane</keyword>
<organism evidence="2">
    <name type="scientific">Lepeophtheirus salmonis</name>
    <name type="common">Salmon louse</name>
    <name type="synonym">Caligus salmonis</name>
    <dbReference type="NCBI Taxonomy" id="72036"/>
    <lineage>
        <taxon>Eukaryota</taxon>
        <taxon>Metazoa</taxon>
        <taxon>Ecdysozoa</taxon>
        <taxon>Arthropoda</taxon>
        <taxon>Crustacea</taxon>
        <taxon>Multicrustacea</taxon>
        <taxon>Hexanauplia</taxon>
        <taxon>Copepoda</taxon>
        <taxon>Siphonostomatoida</taxon>
        <taxon>Caligidae</taxon>
        <taxon>Lepeophtheirus</taxon>
    </lineage>
</organism>
<accession>A0A0K2UFX2</accession>
<evidence type="ECO:0000313" key="2">
    <source>
        <dbReference type="EMBL" id="CDW36970.1"/>
    </source>
</evidence>
<protein>
    <submittedName>
        <fullName evidence="2">Uncharacterized protein</fullName>
    </submittedName>
</protein>